<dbReference type="OrthoDB" id="27042at2"/>
<dbReference type="AlphaFoldDB" id="D7BBW9"/>
<gene>
    <name evidence="3" type="ordered locus">Mesil_0853</name>
</gene>
<evidence type="ECO:0000259" key="2">
    <source>
        <dbReference type="Pfam" id="PF20814"/>
    </source>
</evidence>
<dbReference type="InterPro" id="IPR033793">
    <property type="entry name" value="Caa3-IV"/>
</dbReference>
<protein>
    <recommendedName>
        <fullName evidence="2">Cytochrome oxidase Caa3-type subunit IV domain-containing protein</fullName>
    </recommendedName>
</protein>
<organism evidence="3 4">
    <name type="scientific">Allomeiothermus silvanus (strain ATCC 700542 / DSM 9946 / NBRC 106475 / NCIMB 13440 / VI-R2)</name>
    <name type="common">Thermus silvanus</name>
    <dbReference type="NCBI Taxonomy" id="526227"/>
    <lineage>
        <taxon>Bacteria</taxon>
        <taxon>Thermotogati</taxon>
        <taxon>Deinococcota</taxon>
        <taxon>Deinococci</taxon>
        <taxon>Thermales</taxon>
        <taxon>Thermaceae</taxon>
        <taxon>Allomeiothermus</taxon>
    </lineage>
</organism>
<reference evidence="3 4" key="1">
    <citation type="journal article" date="2010" name="Stand. Genomic Sci.">
        <title>Complete genome sequence of Meiothermus silvanus type strain (VI-R2).</title>
        <authorList>
            <person name="Sikorski J."/>
            <person name="Tindall B.J."/>
            <person name="Lowry S."/>
            <person name="Lucas S."/>
            <person name="Nolan M."/>
            <person name="Copeland A."/>
            <person name="Glavina Del Rio T."/>
            <person name="Tice H."/>
            <person name="Cheng J.F."/>
            <person name="Han C."/>
            <person name="Pitluck S."/>
            <person name="Liolios K."/>
            <person name="Ivanova N."/>
            <person name="Mavromatis K."/>
            <person name="Mikhailova N."/>
            <person name="Pati A."/>
            <person name="Goodwin L."/>
            <person name="Chen A."/>
            <person name="Palaniappan K."/>
            <person name="Land M."/>
            <person name="Hauser L."/>
            <person name="Chang Y.J."/>
            <person name="Jeffries C.D."/>
            <person name="Rohde M."/>
            <person name="Goker M."/>
            <person name="Woyke T."/>
            <person name="Bristow J."/>
            <person name="Eisen J.A."/>
            <person name="Markowitz V."/>
            <person name="Hugenholtz P."/>
            <person name="Kyrpides N.C."/>
            <person name="Klenk H.P."/>
            <person name="Lapidus A."/>
        </authorList>
    </citation>
    <scope>NUCLEOTIDE SEQUENCE [LARGE SCALE GENOMIC DNA]</scope>
    <source>
        <strain evidence="4">ATCC 700542 / DSM 9946 / VI-R2</strain>
    </source>
</reference>
<sequence length="78" mass="8316">MESLTNTQGYLLAALFTIGAVLVTTLIYLAINPRSVATKSESADLRYIGFALLLIILSAGTIASLLYLGKLGLEMPKL</sequence>
<feature type="transmembrane region" description="Helical" evidence="1">
    <location>
        <begin position="12"/>
        <end position="31"/>
    </location>
</feature>
<evidence type="ECO:0000313" key="4">
    <source>
        <dbReference type="Proteomes" id="UP000001916"/>
    </source>
</evidence>
<dbReference type="Gene3D" id="6.10.280.110">
    <property type="match status" value="1"/>
</dbReference>
<feature type="domain" description="Cytochrome oxidase Caa3-type subunit IV" evidence="2">
    <location>
        <begin position="11"/>
        <end position="71"/>
    </location>
</feature>
<dbReference type="STRING" id="526227.Mesil_0853"/>
<dbReference type="CDD" id="cd12222">
    <property type="entry name" value="Caa3-IV"/>
    <property type="match status" value="1"/>
</dbReference>
<dbReference type="Pfam" id="PF20814">
    <property type="entry name" value="CAA3_Cox_suIV"/>
    <property type="match status" value="1"/>
</dbReference>
<keyword evidence="1" id="KW-1133">Transmembrane helix</keyword>
<proteinExistence type="predicted"/>
<dbReference type="InterPro" id="IPR038405">
    <property type="entry name" value="Caa3-IV_sf"/>
</dbReference>
<evidence type="ECO:0000313" key="3">
    <source>
        <dbReference type="EMBL" id="ADH62765.1"/>
    </source>
</evidence>
<dbReference type="EMBL" id="CP002042">
    <property type="protein sequence ID" value="ADH62765.1"/>
    <property type="molecule type" value="Genomic_DNA"/>
</dbReference>
<feature type="transmembrane region" description="Helical" evidence="1">
    <location>
        <begin position="47"/>
        <end position="68"/>
    </location>
</feature>
<dbReference type="KEGG" id="msv:Mesil_0853"/>
<dbReference type="HOGENOM" id="CLU_199021_0_0_0"/>
<keyword evidence="4" id="KW-1185">Reference proteome</keyword>
<name>D7BBW9_ALLS1</name>
<dbReference type="Proteomes" id="UP000001916">
    <property type="component" value="Chromosome"/>
</dbReference>
<dbReference type="RefSeq" id="WP_013157351.1">
    <property type="nucleotide sequence ID" value="NC_014212.1"/>
</dbReference>
<keyword evidence="1" id="KW-0812">Transmembrane</keyword>
<accession>D7BBW9</accession>
<dbReference type="eggNOG" id="ENOG5033NFJ">
    <property type="taxonomic scope" value="Bacteria"/>
</dbReference>
<evidence type="ECO:0000256" key="1">
    <source>
        <dbReference type="SAM" id="Phobius"/>
    </source>
</evidence>
<keyword evidence="1" id="KW-0472">Membrane</keyword>